<dbReference type="Gene3D" id="1.20.1530.20">
    <property type="match status" value="1"/>
</dbReference>
<comment type="subcellular location">
    <subcellularLocation>
        <location evidence="2">Membrane</location>
        <topology evidence="2">Multi-pass membrane protein</topology>
    </subcellularLocation>
    <subcellularLocation>
        <location evidence="1">Plastid</location>
        <location evidence="1">Chloroplast envelope</location>
    </subcellularLocation>
</comment>
<dbReference type="Pfam" id="PF01758">
    <property type="entry name" value="SBF"/>
    <property type="match status" value="1"/>
</dbReference>
<evidence type="ECO:0000256" key="5">
    <source>
        <dbReference type="ARBA" id="ARBA00022989"/>
    </source>
</evidence>
<keyword evidence="5 7" id="KW-1133">Transmembrane helix</keyword>
<keyword evidence="4 7" id="KW-0812">Transmembrane</keyword>
<keyword evidence="6 7" id="KW-0472">Membrane</keyword>
<dbReference type="AlphaFoldDB" id="A0AA86VM27"/>
<evidence type="ECO:0000256" key="3">
    <source>
        <dbReference type="ARBA" id="ARBA00006528"/>
    </source>
</evidence>
<dbReference type="InterPro" id="IPR038770">
    <property type="entry name" value="Na+/solute_symporter_sf"/>
</dbReference>
<dbReference type="Gramene" id="rna-AYBTSS11_LOCUS17351">
    <property type="protein sequence ID" value="CAJ1957720.1"/>
    <property type="gene ID" value="gene-AYBTSS11_LOCUS17351"/>
</dbReference>
<evidence type="ECO:0000256" key="7">
    <source>
        <dbReference type="SAM" id="Phobius"/>
    </source>
</evidence>
<organism evidence="8 9">
    <name type="scientific">Sphenostylis stenocarpa</name>
    <dbReference type="NCBI Taxonomy" id="92480"/>
    <lineage>
        <taxon>Eukaryota</taxon>
        <taxon>Viridiplantae</taxon>
        <taxon>Streptophyta</taxon>
        <taxon>Embryophyta</taxon>
        <taxon>Tracheophyta</taxon>
        <taxon>Spermatophyta</taxon>
        <taxon>Magnoliopsida</taxon>
        <taxon>eudicotyledons</taxon>
        <taxon>Gunneridae</taxon>
        <taxon>Pentapetalae</taxon>
        <taxon>rosids</taxon>
        <taxon>fabids</taxon>
        <taxon>Fabales</taxon>
        <taxon>Fabaceae</taxon>
        <taxon>Papilionoideae</taxon>
        <taxon>50 kb inversion clade</taxon>
        <taxon>NPAAA clade</taxon>
        <taxon>indigoferoid/millettioid clade</taxon>
        <taxon>Phaseoleae</taxon>
        <taxon>Sphenostylis</taxon>
    </lineage>
</organism>
<feature type="transmembrane region" description="Helical" evidence="7">
    <location>
        <begin position="245"/>
        <end position="270"/>
    </location>
</feature>
<sequence length="400" mass="41864">MEASIACSLPLHGVVKVKSHTNIVPTTTSPKPHSTVTSTKSSLLCKVQPQPLLYLCTSRINSFRAGPIQCGNSSNGYSANEGRGLREWIEQVGDAISTAFPLWVTIGCVLGLLRPSCFNWVTPKLNILGLTIIMLGMGMTLTLADLHGALAMPKEVFSGFVLQYSVMPITGFLVSKLLNLPSHYAAGLILVGCCPGGTASNIVTYLARGNVALSVIMTAASTIGAVVMTPFLTSKLAGKYVTVDASALFISTLQVVLFPVLAGAFLNQYFQPLVKLVSPLMPPMAVAAVAILCGSAIAQSSSAILMSGGQVILASSLLHASGFFFGYILARMLGIDVSSSRTTSIEVGMQNSALAVVLAIKHFGDPLTAVPGAVSSVIQAIFGSMLAGIWRQSIPAEMKD</sequence>
<keyword evidence="9" id="KW-1185">Reference proteome</keyword>
<feature type="transmembrane region" description="Helical" evidence="7">
    <location>
        <begin position="310"/>
        <end position="330"/>
    </location>
</feature>
<reference evidence="8" key="1">
    <citation type="submission" date="2023-10" db="EMBL/GenBank/DDBJ databases">
        <authorList>
            <person name="Domelevo Entfellner J.-B."/>
        </authorList>
    </citation>
    <scope>NUCLEOTIDE SEQUENCE</scope>
</reference>
<feature type="transmembrane region" description="Helical" evidence="7">
    <location>
        <begin position="156"/>
        <end position="174"/>
    </location>
</feature>
<dbReference type="PANTHER" id="PTHR10361:SF28">
    <property type="entry name" value="P3 PROTEIN-RELATED"/>
    <property type="match status" value="1"/>
</dbReference>
<evidence type="ECO:0000256" key="6">
    <source>
        <dbReference type="ARBA" id="ARBA00023136"/>
    </source>
</evidence>
<evidence type="ECO:0000313" key="8">
    <source>
        <dbReference type="EMBL" id="CAJ1957720.1"/>
    </source>
</evidence>
<dbReference type="EMBL" id="OY731402">
    <property type="protein sequence ID" value="CAJ1957720.1"/>
    <property type="molecule type" value="Genomic_DNA"/>
</dbReference>
<evidence type="ECO:0000313" key="9">
    <source>
        <dbReference type="Proteomes" id="UP001189624"/>
    </source>
</evidence>
<gene>
    <name evidence="8" type="ORF">AYBTSS11_LOCUS17351</name>
</gene>
<name>A0AA86VM27_9FABA</name>
<dbReference type="PANTHER" id="PTHR10361">
    <property type="entry name" value="SODIUM-BILE ACID COTRANSPORTER"/>
    <property type="match status" value="1"/>
</dbReference>
<feature type="transmembrane region" description="Helical" evidence="7">
    <location>
        <begin position="213"/>
        <end position="233"/>
    </location>
</feature>
<feature type="transmembrane region" description="Helical" evidence="7">
    <location>
        <begin position="186"/>
        <end position="207"/>
    </location>
</feature>
<feature type="transmembrane region" description="Helical" evidence="7">
    <location>
        <begin position="276"/>
        <end position="298"/>
    </location>
</feature>
<protein>
    <submittedName>
        <fullName evidence="8">Uncharacterized protein</fullName>
    </submittedName>
</protein>
<feature type="transmembrane region" description="Helical" evidence="7">
    <location>
        <begin position="95"/>
        <end position="113"/>
    </location>
</feature>
<dbReference type="Proteomes" id="UP001189624">
    <property type="component" value="Chromosome 5"/>
</dbReference>
<comment type="similarity">
    <text evidence="3">Belongs to the bile acid:sodium symporter (BASS) (TC 2.A.28) family.</text>
</comment>
<dbReference type="GO" id="GO:0009706">
    <property type="term" value="C:chloroplast inner membrane"/>
    <property type="evidence" value="ECO:0007669"/>
    <property type="project" value="EnsemblPlants"/>
</dbReference>
<dbReference type="InterPro" id="IPR004710">
    <property type="entry name" value="Bilac:Na_transpt"/>
</dbReference>
<evidence type="ECO:0000256" key="4">
    <source>
        <dbReference type="ARBA" id="ARBA00022692"/>
    </source>
</evidence>
<accession>A0AA86VM27</accession>
<dbReference type="GO" id="GO:0098717">
    <property type="term" value="P:pantothenate import across plasma membrane"/>
    <property type="evidence" value="ECO:0007669"/>
    <property type="project" value="EnsemblPlants"/>
</dbReference>
<evidence type="ECO:0000256" key="1">
    <source>
        <dbReference type="ARBA" id="ARBA00004119"/>
    </source>
</evidence>
<proteinExistence type="inferred from homology"/>
<feature type="transmembrane region" description="Helical" evidence="7">
    <location>
        <begin position="125"/>
        <end position="144"/>
    </location>
</feature>
<dbReference type="InterPro" id="IPR002657">
    <property type="entry name" value="BilAc:Na_symport/Acr3"/>
</dbReference>
<evidence type="ECO:0000256" key="2">
    <source>
        <dbReference type="ARBA" id="ARBA00004141"/>
    </source>
</evidence>
<feature type="transmembrane region" description="Helical" evidence="7">
    <location>
        <begin position="369"/>
        <end position="390"/>
    </location>
</feature>